<dbReference type="SUPFAM" id="SSF109854">
    <property type="entry name" value="DinB/YfiT-like putative metalloenzymes"/>
    <property type="match status" value="1"/>
</dbReference>
<comment type="caution">
    <text evidence="2">The sequence shown here is derived from an EMBL/GenBank/DDBJ whole genome shotgun (WGS) entry which is preliminary data.</text>
</comment>
<sequence length="92" mass="10066">MGAALPTLPPRPVRPGQHSTHRCRKPDPRPARGRQAPGTLPAGRLPSLDDTVNFRGETVSLRYVLTHMIDEYARHNGHADLLREAIDGAVGE</sequence>
<organism evidence="2 3">
    <name type="scientific">Streptomyces cinerochromogenes</name>
    <dbReference type="NCBI Taxonomy" id="66422"/>
    <lineage>
        <taxon>Bacteria</taxon>
        <taxon>Bacillati</taxon>
        <taxon>Actinomycetota</taxon>
        <taxon>Actinomycetes</taxon>
        <taxon>Kitasatosporales</taxon>
        <taxon>Streptomycetaceae</taxon>
        <taxon>Streptomyces</taxon>
    </lineage>
</organism>
<feature type="region of interest" description="Disordered" evidence="1">
    <location>
        <begin position="1"/>
        <end position="49"/>
    </location>
</feature>
<dbReference type="InterPro" id="IPR007061">
    <property type="entry name" value="MST-like"/>
</dbReference>
<evidence type="ECO:0000313" key="3">
    <source>
        <dbReference type="Proteomes" id="UP001604267"/>
    </source>
</evidence>
<name>A0ABW7B1F2_9ACTN</name>
<gene>
    <name evidence="2" type="ORF">ACGFZB_03640</name>
</gene>
<evidence type="ECO:0000256" key="1">
    <source>
        <dbReference type="SAM" id="MobiDB-lite"/>
    </source>
</evidence>
<protein>
    <submittedName>
        <fullName evidence="2">DUF664 domain-containing protein</fullName>
    </submittedName>
</protein>
<dbReference type="RefSeq" id="WP_392815143.1">
    <property type="nucleotide sequence ID" value="NZ_JBICYV010000002.1"/>
</dbReference>
<dbReference type="InterPro" id="IPR034660">
    <property type="entry name" value="DinB/YfiT-like"/>
</dbReference>
<dbReference type="Proteomes" id="UP001604267">
    <property type="component" value="Unassembled WGS sequence"/>
</dbReference>
<reference evidence="2 3" key="1">
    <citation type="submission" date="2024-10" db="EMBL/GenBank/DDBJ databases">
        <title>The Natural Products Discovery Center: Release of the First 8490 Sequenced Strains for Exploring Actinobacteria Biosynthetic Diversity.</title>
        <authorList>
            <person name="Kalkreuter E."/>
            <person name="Kautsar S.A."/>
            <person name="Yang D."/>
            <person name="Bader C.D."/>
            <person name="Teijaro C.N."/>
            <person name="Fluegel L."/>
            <person name="Davis C.M."/>
            <person name="Simpson J.R."/>
            <person name="Lauterbach L."/>
            <person name="Steele A.D."/>
            <person name="Gui C."/>
            <person name="Meng S."/>
            <person name="Li G."/>
            <person name="Viehrig K."/>
            <person name="Ye F."/>
            <person name="Su P."/>
            <person name="Kiefer A.F."/>
            <person name="Nichols A."/>
            <person name="Cepeda A.J."/>
            <person name="Yan W."/>
            <person name="Fan B."/>
            <person name="Jiang Y."/>
            <person name="Adhikari A."/>
            <person name="Zheng C.-J."/>
            <person name="Schuster L."/>
            <person name="Cowan T.M."/>
            <person name="Smanski M.J."/>
            <person name="Chevrette M.G."/>
            <person name="De Carvalho L.P.S."/>
            <person name="Shen B."/>
        </authorList>
    </citation>
    <scope>NUCLEOTIDE SEQUENCE [LARGE SCALE GENOMIC DNA]</scope>
    <source>
        <strain evidence="2 3">NPDC048320</strain>
    </source>
</reference>
<keyword evidence="3" id="KW-1185">Reference proteome</keyword>
<evidence type="ECO:0000313" key="2">
    <source>
        <dbReference type="EMBL" id="MFG3009546.1"/>
    </source>
</evidence>
<dbReference type="Pfam" id="PF04978">
    <property type="entry name" value="MST"/>
    <property type="match status" value="1"/>
</dbReference>
<proteinExistence type="predicted"/>
<accession>A0ABW7B1F2</accession>
<dbReference type="Gene3D" id="1.20.120.450">
    <property type="entry name" value="dinb family like domain"/>
    <property type="match status" value="1"/>
</dbReference>
<dbReference type="EMBL" id="JBICYV010000002">
    <property type="protein sequence ID" value="MFG3009546.1"/>
    <property type="molecule type" value="Genomic_DNA"/>
</dbReference>